<feature type="domain" description="Glycosyl hydrolase family 32 N-terminal" evidence="5">
    <location>
        <begin position="424"/>
        <end position="504"/>
    </location>
</feature>
<evidence type="ECO:0000313" key="8">
    <source>
        <dbReference type="Proteomes" id="UP000011910"/>
    </source>
</evidence>
<evidence type="ECO:0000256" key="1">
    <source>
        <dbReference type="ARBA" id="ARBA00009902"/>
    </source>
</evidence>
<dbReference type="GO" id="GO:0051669">
    <property type="term" value="F:fructan beta-fructosidase activity"/>
    <property type="evidence" value="ECO:0007669"/>
    <property type="project" value="UniProtKB-EC"/>
</dbReference>
<evidence type="ECO:0000256" key="3">
    <source>
        <dbReference type="ARBA" id="ARBA00023295"/>
    </source>
</evidence>
<reference evidence="7 8" key="1">
    <citation type="journal article" date="2013" name="Genome Announc.">
        <title>Draft Genome Sequence of Cesiribacter andamanensis Strain AMV16T, Isolated from a Soil Sample from a Mud Volcano in the Andaman Islands, India.</title>
        <authorList>
            <person name="Shivaji S."/>
            <person name="Ara S."/>
            <person name="Begum Z."/>
            <person name="Srinivas T.N."/>
            <person name="Singh A."/>
            <person name="Kumar Pinnaka A."/>
        </authorList>
    </citation>
    <scope>NUCLEOTIDE SEQUENCE [LARGE SCALE GENOMIC DNA]</scope>
    <source>
        <strain evidence="7 8">AMV16</strain>
    </source>
</reference>
<dbReference type="SMART" id="SM00640">
    <property type="entry name" value="Glyco_32"/>
    <property type="match status" value="1"/>
</dbReference>
<sequence length="762" mass="84297">MKGSGIISVFVLLLAFLAEAYGQAYQEPYRPQYHFSPYVNWINDPCGMVYLDGEYHLMYQYNPQGTQWGNMSWGHAVSTDLVHWKPLPTALLPDAQGQIFSGGAVIDHHNTAGFGAGAMVALYTSAGTTQKQSLAYSLDKGRSWKKYSGNPVLPNPGKADFRDPQVFWHAESSKWIMTLAVLDQIDFYSSANLKEWTYESSFGKGLGAHGGVWECPDLFPLAVEGQAEPLWVLMVSLNPGSPSGGSGTQYFLGHFDGATFRLSDEFSAHLQQEKALPEGVLFEDFEGESYNGWTVEGTAFGSRPAAGTLANQQPVEGYLGQQLVNSYLNGDEPQGRLLSAFFTIEHAYINFLIGGGNLAGLAEIRLLINNEVVATATGKDGEQLRWHAWDVHQHQGQQARIEIVDYASGGWGHINVDHIYFANEPLIDDAGTPFWADWGPDFYAGRSWENAPTSAYERVWLAWMNNWSYAGALPTSSWRGSMSLPRALSLQRNAAGAIRLYQQPVTELNSLRANQAHITYAQHSIQALNEQLTADKVSGTRYELDFTLLPSTTSTNTGVRLRKGHGEYTEVGYDPLRQAVYLDRKESGFSFSGTYEKVFYAPLEGQQPQELRFQIFVDESSVEVFVNGGAVVQTARIFPSAQANQIQFFGSEEVAVASLDFWMMKSIWRPEEPVLATGNDPLLQASVAIYPNPAKETLQIQSPEPVEAVTLYALTGAQLPLQHRPDATGARVFLPAQQSTGMRFLKIDFRGGKTVIKKIIIE</sequence>
<dbReference type="Proteomes" id="UP000011910">
    <property type="component" value="Unassembled WGS sequence"/>
</dbReference>
<dbReference type="Gene3D" id="2.115.10.20">
    <property type="entry name" value="Glycosyl hydrolase domain, family 43"/>
    <property type="match status" value="2"/>
</dbReference>
<feature type="domain" description="Glycosyl hydrolase family 32 N-terminal" evidence="5">
    <location>
        <begin position="34"/>
        <end position="262"/>
    </location>
</feature>
<proteinExistence type="inferred from homology"/>
<protein>
    <submittedName>
        <fullName evidence="7">Levanase</fullName>
        <ecNumber evidence="7">3.2.1.80</ecNumber>
    </submittedName>
</protein>
<dbReference type="eggNOG" id="COG1621">
    <property type="taxonomic scope" value="Bacteria"/>
</dbReference>
<keyword evidence="8" id="KW-1185">Reference proteome</keyword>
<accession>M7NSK3</accession>
<dbReference type="Pfam" id="PF08244">
    <property type="entry name" value="Glyco_hydro_32C"/>
    <property type="match status" value="1"/>
</dbReference>
<comment type="similarity">
    <text evidence="1 4">Belongs to the glycosyl hydrolase 32 family.</text>
</comment>
<name>M7NSK3_9BACT</name>
<feature type="domain" description="Glycosyl hydrolase family 32 C-terminal" evidence="6">
    <location>
        <begin position="507"/>
        <end position="662"/>
    </location>
</feature>
<dbReference type="AlphaFoldDB" id="M7NSK3"/>
<dbReference type="InterPro" id="IPR001362">
    <property type="entry name" value="Glyco_hydro_32"/>
</dbReference>
<dbReference type="CDD" id="cd18622">
    <property type="entry name" value="GH32_Inu-like"/>
    <property type="match status" value="1"/>
</dbReference>
<evidence type="ECO:0000256" key="4">
    <source>
        <dbReference type="RuleBase" id="RU362110"/>
    </source>
</evidence>
<dbReference type="STRING" id="1279009.ADICEAN_00122"/>
<evidence type="ECO:0000259" key="5">
    <source>
        <dbReference type="Pfam" id="PF00251"/>
    </source>
</evidence>
<dbReference type="InterPro" id="IPR013320">
    <property type="entry name" value="ConA-like_dom_sf"/>
</dbReference>
<evidence type="ECO:0000259" key="6">
    <source>
        <dbReference type="Pfam" id="PF08244"/>
    </source>
</evidence>
<organism evidence="7 8">
    <name type="scientific">Cesiribacter andamanensis AMV16</name>
    <dbReference type="NCBI Taxonomy" id="1279009"/>
    <lineage>
        <taxon>Bacteria</taxon>
        <taxon>Pseudomonadati</taxon>
        <taxon>Bacteroidota</taxon>
        <taxon>Cytophagia</taxon>
        <taxon>Cytophagales</taxon>
        <taxon>Cesiribacteraceae</taxon>
        <taxon>Cesiribacter</taxon>
    </lineage>
</organism>
<dbReference type="Gene3D" id="2.60.120.560">
    <property type="entry name" value="Exo-inulinase, domain 1"/>
    <property type="match status" value="1"/>
</dbReference>
<evidence type="ECO:0000313" key="7">
    <source>
        <dbReference type="EMBL" id="EMR04670.1"/>
    </source>
</evidence>
<dbReference type="EC" id="3.2.1.80" evidence="7"/>
<dbReference type="SUPFAM" id="SSF49899">
    <property type="entry name" value="Concanavalin A-like lectins/glucanases"/>
    <property type="match status" value="1"/>
</dbReference>
<evidence type="ECO:0000256" key="2">
    <source>
        <dbReference type="ARBA" id="ARBA00022801"/>
    </source>
</evidence>
<dbReference type="GO" id="GO:0004575">
    <property type="term" value="F:sucrose alpha-glucosidase activity"/>
    <property type="evidence" value="ECO:0007669"/>
    <property type="project" value="TreeGrafter"/>
</dbReference>
<dbReference type="PATRIC" id="fig|1279009.4.peg.126"/>
<keyword evidence="2 4" id="KW-0378">Hydrolase</keyword>
<gene>
    <name evidence="7" type="primary">sacC_2</name>
    <name evidence="7" type="ORF">ADICEAN_00122</name>
</gene>
<dbReference type="InterPro" id="IPR023296">
    <property type="entry name" value="Glyco_hydro_beta-prop_sf"/>
</dbReference>
<comment type="caution">
    <text evidence="7">The sequence shown here is derived from an EMBL/GenBank/DDBJ whole genome shotgun (WGS) entry which is preliminary data.</text>
</comment>
<dbReference type="GO" id="GO:0005737">
    <property type="term" value="C:cytoplasm"/>
    <property type="evidence" value="ECO:0007669"/>
    <property type="project" value="TreeGrafter"/>
</dbReference>
<dbReference type="EMBL" id="AODQ01000002">
    <property type="protein sequence ID" value="EMR04670.1"/>
    <property type="molecule type" value="Genomic_DNA"/>
</dbReference>
<dbReference type="RefSeq" id="WP_009193535.1">
    <property type="nucleotide sequence ID" value="NZ_AODQ01000002.1"/>
</dbReference>
<dbReference type="SUPFAM" id="SSF75005">
    <property type="entry name" value="Arabinanase/levansucrase/invertase"/>
    <property type="match status" value="2"/>
</dbReference>
<dbReference type="GO" id="GO:0005987">
    <property type="term" value="P:sucrose catabolic process"/>
    <property type="evidence" value="ECO:0007669"/>
    <property type="project" value="TreeGrafter"/>
</dbReference>
<dbReference type="Pfam" id="PF00251">
    <property type="entry name" value="Glyco_hydro_32N"/>
    <property type="match status" value="2"/>
</dbReference>
<dbReference type="PANTHER" id="PTHR42800">
    <property type="entry name" value="EXOINULINASE INUD (AFU_ORTHOLOGUE AFUA_5G00480)"/>
    <property type="match status" value="1"/>
</dbReference>
<dbReference type="InterPro" id="IPR013189">
    <property type="entry name" value="Glyco_hydro_32_C"/>
</dbReference>
<keyword evidence="3 4" id="KW-0326">Glycosidase</keyword>
<dbReference type="InterPro" id="IPR013148">
    <property type="entry name" value="Glyco_hydro_32_N"/>
</dbReference>
<dbReference type="PANTHER" id="PTHR42800:SF1">
    <property type="entry name" value="EXOINULINASE INUD (AFU_ORTHOLOGUE AFUA_5G00480)"/>
    <property type="match status" value="1"/>
</dbReference>